<proteinExistence type="predicted"/>
<dbReference type="SUPFAM" id="SSF56112">
    <property type="entry name" value="Protein kinase-like (PK-like)"/>
    <property type="match status" value="1"/>
</dbReference>
<accession>A0A835DI77</accession>
<dbReference type="PANTHER" id="PTHR48011:SF5">
    <property type="entry name" value="PROTEIN KINASE DOMAIN-CONTAINING PROTEIN"/>
    <property type="match status" value="1"/>
</dbReference>
<evidence type="ECO:0000313" key="2">
    <source>
        <dbReference type="Proteomes" id="UP000655225"/>
    </source>
</evidence>
<dbReference type="EMBL" id="JABCRI010000006">
    <property type="protein sequence ID" value="KAF8404341.1"/>
    <property type="molecule type" value="Genomic_DNA"/>
</dbReference>
<reference evidence="1 2" key="1">
    <citation type="submission" date="2020-04" db="EMBL/GenBank/DDBJ databases">
        <title>Plant Genome Project.</title>
        <authorList>
            <person name="Zhang R.-G."/>
        </authorList>
    </citation>
    <scope>NUCLEOTIDE SEQUENCE [LARGE SCALE GENOMIC DNA]</scope>
    <source>
        <strain evidence="1">YNK0</strain>
        <tissue evidence="1">Leaf</tissue>
    </source>
</reference>
<dbReference type="Gene3D" id="1.10.510.10">
    <property type="entry name" value="Transferase(Phosphotransferase) domain 1"/>
    <property type="match status" value="1"/>
</dbReference>
<dbReference type="GO" id="GO:0004672">
    <property type="term" value="F:protein kinase activity"/>
    <property type="evidence" value="ECO:0007669"/>
    <property type="project" value="TreeGrafter"/>
</dbReference>
<name>A0A835DI77_TETSI</name>
<dbReference type="Proteomes" id="UP000655225">
    <property type="component" value="Unassembled WGS sequence"/>
</dbReference>
<dbReference type="InterPro" id="IPR011009">
    <property type="entry name" value="Kinase-like_dom_sf"/>
</dbReference>
<dbReference type="InterPro" id="IPR052751">
    <property type="entry name" value="Plant_MAPKKK"/>
</dbReference>
<protein>
    <submittedName>
        <fullName evidence="1">Uncharacterized protein</fullName>
    </submittedName>
</protein>
<sequence length="105" mass="11743">MSTVLKIACNNSTPQFPTQFTKEGLDFLVKCLQRDLKMSWTSEELLNHPFVSGNSEGNSLRKKDAFSPASVLDVETCEEDDYESDFQVFGAEFHSQGSVGANERE</sequence>
<keyword evidence="2" id="KW-1185">Reference proteome</keyword>
<organism evidence="1 2">
    <name type="scientific">Tetracentron sinense</name>
    <name type="common">Spur-leaf</name>
    <dbReference type="NCBI Taxonomy" id="13715"/>
    <lineage>
        <taxon>Eukaryota</taxon>
        <taxon>Viridiplantae</taxon>
        <taxon>Streptophyta</taxon>
        <taxon>Embryophyta</taxon>
        <taxon>Tracheophyta</taxon>
        <taxon>Spermatophyta</taxon>
        <taxon>Magnoliopsida</taxon>
        <taxon>Trochodendrales</taxon>
        <taxon>Trochodendraceae</taxon>
        <taxon>Tetracentron</taxon>
    </lineage>
</organism>
<dbReference type="PANTHER" id="PTHR48011">
    <property type="entry name" value="CCR4-NOT TRANSCRIPTIONAL COMPLEX SUBUNIT CAF120-RELATED"/>
    <property type="match status" value="1"/>
</dbReference>
<evidence type="ECO:0000313" key="1">
    <source>
        <dbReference type="EMBL" id="KAF8404341.1"/>
    </source>
</evidence>
<comment type="caution">
    <text evidence="1">The sequence shown here is derived from an EMBL/GenBank/DDBJ whole genome shotgun (WGS) entry which is preliminary data.</text>
</comment>
<dbReference type="AlphaFoldDB" id="A0A835DI77"/>
<gene>
    <name evidence="1" type="ORF">HHK36_009224</name>
</gene>
<dbReference type="GO" id="GO:0007165">
    <property type="term" value="P:signal transduction"/>
    <property type="evidence" value="ECO:0007669"/>
    <property type="project" value="TreeGrafter"/>
</dbReference>
<dbReference type="OrthoDB" id="275301at2759"/>